<dbReference type="Gene3D" id="4.10.70.10">
    <property type="entry name" value="Disintegrin domain"/>
    <property type="match status" value="1"/>
</dbReference>
<feature type="binding site" evidence="14">
    <location>
        <position position="355"/>
    </location>
    <ligand>
        <name>Zn(2+)</name>
        <dbReference type="ChEBI" id="CHEBI:29105"/>
        <note>catalytic</note>
    </ligand>
</feature>
<feature type="region of interest" description="Disordered" evidence="15">
    <location>
        <begin position="749"/>
        <end position="819"/>
    </location>
</feature>
<dbReference type="SMART" id="SM00050">
    <property type="entry name" value="DISIN"/>
    <property type="match status" value="1"/>
</dbReference>
<evidence type="ECO:0000256" key="1">
    <source>
        <dbReference type="ARBA" id="ARBA00001947"/>
    </source>
</evidence>
<evidence type="ECO:0000259" key="17">
    <source>
        <dbReference type="PROSITE" id="PS50214"/>
    </source>
</evidence>
<keyword evidence="6" id="KW-0732">Signal</keyword>
<dbReference type="InterPro" id="IPR036436">
    <property type="entry name" value="Disintegrin_dom_sf"/>
</dbReference>
<keyword evidence="10 16" id="KW-1133">Transmembrane helix</keyword>
<protein>
    <submittedName>
        <fullName evidence="19">ADAM metallopeptidase domain 17a</fullName>
    </submittedName>
</protein>
<dbReference type="InterPro" id="IPR001762">
    <property type="entry name" value="Disintegrin_dom"/>
</dbReference>
<keyword evidence="9" id="KW-0914">Notch signaling pathway</keyword>
<dbReference type="AlphaFoldDB" id="A0A8C4QPP5"/>
<feature type="region of interest" description="Disordered" evidence="15">
    <location>
        <begin position="137"/>
        <end position="158"/>
    </location>
</feature>
<keyword evidence="20" id="KW-1185">Reference proteome</keyword>
<dbReference type="GO" id="GO:0004222">
    <property type="term" value="F:metalloendopeptidase activity"/>
    <property type="evidence" value="ECO:0007669"/>
    <property type="project" value="InterPro"/>
</dbReference>
<keyword evidence="5 14" id="KW-0479">Metal-binding</keyword>
<evidence type="ECO:0000259" key="18">
    <source>
        <dbReference type="PROSITE" id="PS50215"/>
    </source>
</evidence>
<evidence type="ECO:0000256" key="5">
    <source>
        <dbReference type="ARBA" id="ARBA00022723"/>
    </source>
</evidence>
<organism evidence="19 20">
    <name type="scientific">Eptatretus burgeri</name>
    <name type="common">Inshore hagfish</name>
    <dbReference type="NCBI Taxonomy" id="7764"/>
    <lineage>
        <taxon>Eukaryota</taxon>
        <taxon>Metazoa</taxon>
        <taxon>Chordata</taxon>
        <taxon>Craniata</taxon>
        <taxon>Vertebrata</taxon>
        <taxon>Cyclostomata</taxon>
        <taxon>Myxini</taxon>
        <taxon>Myxiniformes</taxon>
        <taxon>Myxinidae</taxon>
        <taxon>Eptatretinae</taxon>
        <taxon>Eptatretus</taxon>
    </lineage>
</organism>
<evidence type="ECO:0000256" key="10">
    <source>
        <dbReference type="ARBA" id="ARBA00022989"/>
    </source>
</evidence>
<evidence type="ECO:0000256" key="8">
    <source>
        <dbReference type="ARBA" id="ARBA00022833"/>
    </source>
</evidence>
<evidence type="ECO:0000256" key="2">
    <source>
        <dbReference type="ARBA" id="ARBA00004479"/>
    </source>
</evidence>
<name>A0A8C4QPP5_EPTBU</name>
<dbReference type="CDD" id="cd14246">
    <property type="entry name" value="ADAM17_MPD"/>
    <property type="match status" value="1"/>
</dbReference>
<dbReference type="InterPro" id="IPR001590">
    <property type="entry name" value="Peptidase_M12B"/>
</dbReference>
<dbReference type="Ensembl" id="ENSEBUT00000018601.1">
    <property type="protein sequence ID" value="ENSEBUP00000018024.1"/>
    <property type="gene ID" value="ENSEBUG00000011259.1"/>
</dbReference>
<comment type="caution">
    <text evidence="14">Lacks conserved residue(s) required for the propagation of feature annotation.</text>
</comment>
<evidence type="ECO:0000256" key="16">
    <source>
        <dbReference type="SAM" id="Phobius"/>
    </source>
</evidence>
<keyword evidence="3" id="KW-0645">Protease</keyword>
<evidence type="ECO:0000256" key="4">
    <source>
        <dbReference type="ARBA" id="ARBA00022692"/>
    </source>
</evidence>
<evidence type="ECO:0000313" key="20">
    <source>
        <dbReference type="Proteomes" id="UP000694388"/>
    </source>
</evidence>
<keyword evidence="13" id="KW-1015">Disulfide bond</keyword>
<dbReference type="FunFam" id="4.10.70.10:FF:000003">
    <property type="entry name" value="Disintegrin and metalloproteinase domain-containing protein 17"/>
    <property type="match status" value="1"/>
</dbReference>
<dbReference type="Pfam" id="PF13574">
    <property type="entry name" value="Reprolysin_2"/>
    <property type="match status" value="1"/>
</dbReference>
<evidence type="ECO:0000256" key="12">
    <source>
        <dbReference type="ARBA" id="ARBA00023136"/>
    </source>
</evidence>
<dbReference type="GeneTree" id="ENSGT00940000155443"/>
<evidence type="ECO:0000313" key="19">
    <source>
        <dbReference type="Ensembl" id="ENSEBUP00000018024.1"/>
    </source>
</evidence>
<sequence>MVLPLSSSRTFHLQLEPSGGLFSSRFRASAADEHGHRHEISVDPKSFYRGHVLGEENSNVQAYVGDEVIARILSGDEEYHVEPIWRLLNAADRLPNVQSQHREGDVIVYKRSDVVSRGGNYPLRFCGNADPVSTMTNTFSATESDEKRDTAEDKTRRKRSAVRNTCRLLLVADFRFFQKMGNSKEATTINYLIGLIDRVDIIYKESDWNNKLDKDYGLQIDEILVHNAPTAVEQGQLHYNMNGTETPNKQVWDVKRLLEQFSQDIADNVSRVCLAHLFTYQDFDQGTLGLAYVGSNKEKNIGGICSPGFRNKTLKKEIFLKTGLTSTKNYGKTILTKEADLVTTHEFGHNFGAEHDNENCAPSDEEGGKYVMYPFAVSGDHPNNKLFSPCSKRAISATLLAKARICFEARKPQLCGNWRVETGEECDSGMAFGEGDACCTKDCKLRPTSQCSDKNSQCCNNCLFEPKGKLCQQAIPAICRAPAYCDGMLPPMLCRSFKLFVQMSFLHSSHMPQFLTFCDSKFVLVLIICIYTPSPTPFSFLQLSLLDATGNSERCPESTPVANDTKCMDYGRCQGGQCQPFCETVHLESCACSDLFNSCKVCCRETNGTCSPYIGADGDVMFLPKGKACIVGFCDGKGTCDKTVQDLVERFWEFIEELDINTFGKFLADNIVGSVLVFSLVVWVPLSVLVHFVDKKLDKRHEENKAKAFALPAEMNSVDSAPFHIVHRNPIMHQGTNLAFPAPSPSFMPSRSTAVAPGQPPGPTGNRPHAHIEGWPQIGAMQTIPEDCCPEGDGDRPLDKSASEDWTNSVDQAGPETNC</sequence>
<evidence type="ECO:0000256" key="7">
    <source>
        <dbReference type="ARBA" id="ARBA00022801"/>
    </source>
</evidence>
<dbReference type="GO" id="GO:0007219">
    <property type="term" value="P:Notch signaling pathway"/>
    <property type="evidence" value="ECO:0007669"/>
    <property type="project" value="UniProtKB-KW"/>
</dbReference>
<dbReference type="PROSITE" id="PS50214">
    <property type="entry name" value="DISINTEGRIN_2"/>
    <property type="match status" value="1"/>
</dbReference>
<dbReference type="InterPro" id="IPR032029">
    <property type="entry name" value="ADAM17_MPD"/>
</dbReference>
<feature type="compositionally biased region" description="Polar residues" evidence="15">
    <location>
        <begin position="804"/>
        <end position="819"/>
    </location>
</feature>
<dbReference type="GO" id="GO:0046872">
    <property type="term" value="F:metal ion binding"/>
    <property type="evidence" value="ECO:0007669"/>
    <property type="project" value="UniProtKB-KW"/>
</dbReference>
<feature type="compositionally biased region" description="Basic and acidic residues" evidence="15">
    <location>
        <begin position="793"/>
        <end position="803"/>
    </location>
</feature>
<keyword evidence="11" id="KW-0482">Metalloprotease</keyword>
<evidence type="ECO:0000256" key="11">
    <source>
        <dbReference type="ARBA" id="ARBA00023049"/>
    </source>
</evidence>
<reference evidence="19" key="2">
    <citation type="submission" date="2025-09" db="UniProtKB">
        <authorList>
            <consortium name="Ensembl"/>
        </authorList>
    </citation>
    <scope>IDENTIFICATION</scope>
</reference>
<evidence type="ECO:0000256" key="15">
    <source>
        <dbReference type="SAM" id="MobiDB-lite"/>
    </source>
</evidence>
<dbReference type="PROSITE" id="PS50215">
    <property type="entry name" value="ADAM_MEPRO"/>
    <property type="match status" value="1"/>
</dbReference>
<comment type="cofactor">
    <cofactor evidence="1">
        <name>Zn(2+)</name>
        <dbReference type="ChEBI" id="CHEBI:29105"/>
    </cofactor>
</comment>
<dbReference type="InterPro" id="IPR051489">
    <property type="entry name" value="ADAM_Metalloproteinase"/>
</dbReference>
<keyword evidence="4 16" id="KW-0812">Transmembrane</keyword>
<keyword evidence="8 14" id="KW-0862">Zinc</keyword>
<evidence type="ECO:0000256" key="9">
    <source>
        <dbReference type="ARBA" id="ARBA00022976"/>
    </source>
</evidence>
<dbReference type="GO" id="GO:0006509">
    <property type="term" value="P:membrane protein ectodomain proteolysis"/>
    <property type="evidence" value="ECO:0007669"/>
    <property type="project" value="TreeGrafter"/>
</dbReference>
<accession>A0A8C4QPP5</accession>
<dbReference type="InterPro" id="IPR024079">
    <property type="entry name" value="MetalloPept_cat_dom_sf"/>
</dbReference>
<dbReference type="Gene3D" id="3.40.390.10">
    <property type="entry name" value="Collagenase (Catalytic Domain)"/>
    <property type="match status" value="1"/>
</dbReference>
<dbReference type="Proteomes" id="UP000694388">
    <property type="component" value="Unplaced"/>
</dbReference>
<feature type="transmembrane region" description="Helical" evidence="16">
    <location>
        <begin position="671"/>
        <end position="693"/>
    </location>
</feature>
<dbReference type="PANTHER" id="PTHR45702:SF6">
    <property type="entry name" value="DISINTEGRIN AND METALLOPROTEINASE DOMAIN-CONTAINING PROTEIN 17"/>
    <property type="match status" value="1"/>
</dbReference>
<proteinExistence type="predicted"/>
<dbReference type="SUPFAM" id="SSF57552">
    <property type="entry name" value="Blood coagulation inhibitor (disintegrin)"/>
    <property type="match status" value="1"/>
</dbReference>
<feature type="binding site" evidence="14">
    <location>
        <position position="345"/>
    </location>
    <ligand>
        <name>Zn(2+)</name>
        <dbReference type="ChEBI" id="CHEBI:29105"/>
        <note>catalytic</note>
    </ligand>
</feature>
<dbReference type="SUPFAM" id="SSF55486">
    <property type="entry name" value="Metalloproteases ('zincins'), catalytic domain"/>
    <property type="match status" value="1"/>
</dbReference>
<dbReference type="Gene3D" id="4.10.70.30">
    <property type="match status" value="1"/>
</dbReference>
<feature type="domain" description="Peptidase M12B" evidence="18">
    <location>
        <begin position="164"/>
        <end position="411"/>
    </location>
</feature>
<reference evidence="19" key="1">
    <citation type="submission" date="2025-08" db="UniProtKB">
        <authorList>
            <consortium name="Ensembl"/>
        </authorList>
    </citation>
    <scope>IDENTIFICATION</scope>
</reference>
<dbReference type="Pfam" id="PF16698">
    <property type="entry name" value="ADAM17_MPD"/>
    <property type="match status" value="1"/>
</dbReference>
<keyword evidence="7" id="KW-0378">Hydrolase</keyword>
<comment type="subcellular location">
    <subcellularLocation>
        <location evidence="2">Membrane</location>
        <topology evidence="2">Single-pass type I membrane protein</topology>
    </subcellularLocation>
</comment>
<feature type="active site" evidence="14">
    <location>
        <position position="346"/>
    </location>
</feature>
<evidence type="ECO:0000256" key="14">
    <source>
        <dbReference type="PROSITE-ProRule" id="PRU00276"/>
    </source>
</evidence>
<feature type="domain" description="Disintegrin" evidence="17">
    <location>
        <begin position="412"/>
        <end position="487"/>
    </location>
</feature>
<dbReference type="PANTHER" id="PTHR45702">
    <property type="entry name" value="ADAM10/ADAM17 METALLOPEPTIDASE FAMILY MEMBER"/>
    <property type="match status" value="1"/>
</dbReference>
<dbReference type="GO" id="GO:0005886">
    <property type="term" value="C:plasma membrane"/>
    <property type="evidence" value="ECO:0007669"/>
    <property type="project" value="TreeGrafter"/>
</dbReference>
<keyword evidence="12 16" id="KW-0472">Membrane</keyword>
<dbReference type="InterPro" id="IPR034025">
    <property type="entry name" value="ADAM10_ADAM17"/>
</dbReference>
<evidence type="ECO:0000256" key="6">
    <source>
        <dbReference type="ARBA" id="ARBA00022729"/>
    </source>
</evidence>
<feature type="binding site" evidence="14">
    <location>
        <position position="349"/>
    </location>
    <ligand>
        <name>Zn(2+)</name>
        <dbReference type="ChEBI" id="CHEBI:29105"/>
        <note>catalytic</note>
    </ligand>
</feature>
<evidence type="ECO:0000256" key="3">
    <source>
        <dbReference type="ARBA" id="ARBA00022670"/>
    </source>
</evidence>
<feature type="compositionally biased region" description="Basic and acidic residues" evidence="15">
    <location>
        <begin position="144"/>
        <end position="155"/>
    </location>
</feature>
<evidence type="ECO:0000256" key="13">
    <source>
        <dbReference type="ARBA" id="ARBA00023157"/>
    </source>
</evidence>
<dbReference type="CDD" id="cd04270">
    <property type="entry name" value="ZnMc_TACE_like"/>
    <property type="match status" value="1"/>
</dbReference>